<dbReference type="Proteomes" id="UP000324222">
    <property type="component" value="Unassembled WGS sequence"/>
</dbReference>
<gene>
    <name evidence="1" type="ORF">E2C01_046579</name>
</gene>
<accession>A0A5B7G643</accession>
<name>A0A5B7G643_PORTR</name>
<evidence type="ECO:0000313" key="2">
    <source>
        <dbReference type="Proteomes" id="UP000324222"/>
    </source>
</evidence>
<organism evidence="1 2">
    <name type="scientific">Portunus trituberculatus</name>
    <name type="common">Swimming crab</name>
    <name type="synonym">Neptunus trituberculatus</name>
    <dbReference type="NCBI Taxonomy" id="210409"/>
    <lineage>
        <taxon>Eukaryota</taxon>
        <taxon>Metazoa</taxon>
        <taxon>Ecdysozoa</taxon>
        <taxon>Arthropoda</taxon>
        <taxon>Crustacea</taxon>
        <taxon>Multicrustacea</taxon>
        <taxon>Malacostraca</taxon>
        <taxon>Eumalacostraca</taxon>
        <taxon>Eucarida</taxon>
        <taxon>Decapoda</taxon>
        <taxon>Pleocyemata</taxon>
        <taxon>Brachyura</taxon>
        <taxon>Eubrachyura</taxon>
        <taxon>Portunoidea</taxon>
        <taxon>Portunidae</taxon>
        <taxon>Portuninae</taxon>
        <taxon>Portunus</taxon>
    </lineage>
</organism>
<keyword evidence="2" id="KW-1185">Reference proteome</keyword>
<sequence>MGRHRERTPILGHFWSPPQKATLKLIYSSATEARLRVLDSVHHAGVRLATGVFWTSPVPSLLMDAGFWPLDLRRQSSLLRCWFRIHRLPDSVPCVSILQDSRSQVFLGMGKQALPKRRQVALQPLPLSRFEMYSSVFV</sequence>
<proteinExistence type="predicted"/>
<protein>
    <submittedName>
        <fullName evidence="1">Uncharacterized protein</fullName>
    </submittedName>
</protein>
<dbReference type="AlphaFoldDB" id="A0A5B7G643"/>
<evidence type="ECO:0000313" key="1">
    <source>
        <dbReference type="EMBL" id="MPC52703.1"/>
    </source>
</evidence>
<comment type="caution">
    <text evidence="1">The sequence shown here is derived from an EMBL/GenBank/DDBJ whole genome shotgun (WGS) entry which is preliminary data.</text>
</comment>
<dbReference type="EMBL" id="VSRR010011086">
    <property type="protein sequence ID" value="MPC52703.1"/>
    <property type="molecule type" value="Genomic_DNA"/>
</dbReference>
<reference evidence="1 2" key="1">
    <citation type="submission" date="2019-05" db="EMBL/GenBank/DDBJ databases">
        <title>Another draft genome of Portunus trituberculatus and its Hox gene families provides insights of decapod evolution.</title>
        <authorList>
            <person name="Jeong J.-H."/>
            <person name="Song I."/>
            <person name="Kim S."/>
            <person name="Choi T."/>
            <person name="Kim D."/>
            <person name="Ryu S."/>
            <person name="Kim W."/>
        </authorList>
    </citation>
    <scope>NUCLEOTIDE SEQUENCE [LARGE SCALE GENOMIC DNA]</scope>
    <source>
        <tissue evidence="1">Muscle</tissue>
    </source>
</reference>